<dbReference type="STRING" id="47311.MBCUT_16820"/>
<name>A0A166D5A9_9EURY</name>
<accession>A0A166D5A9</accession>
<dbReference type="RefSeq" id="WP_067260229.1">
    <property type="nucleotide sequence ID" value="NZ_LWMW01000126.1"/>
</dbReference>
<sequence length="99" mass="11450">MENILTRLRGNELINITESSHYIKRVKRDYCGSELSYNILKKSIPLYIKSPINSKFRVTYSHPDTSKYNLVIVIFIIDLDNIKLITTFPESKSKIEGGL</sequence>
<dbReference type="AlphaFoldDB" id="A0A166D5A9"/>
<gene>
    <name evidence="1" type="ORF">MBCUT_16820</name>
</gene>
<dbReference type="OrthoDB" id="377035at2157"/>
<proteinExistence type="predicted"/>
<dbReference type="Proteomes" id="UP000077275">
    <property type="component" value="Unassembled WGS sequence"/>
</dbReference>
<keyword evidence="2" id="KW-1185">Reference proteome</keyword>
<evidence type="ECO:0000313" key="1">
    <source>
        <dbReference type="EMBL" id="KZX15222.1"/>
    </source>
</evidence>
<evidence type="ECO:0008006" key="3">
    <source>
        <dbReference type="Google" id="ProtNLM"/>
    </source>
</evidence>
<organism evidence="1 2">
    <name type="scientific">Methanobrevibacter cuticularis</name>
    <dbReference type="NCBI Taxonomy" id="47311"/>
    <lineage>
        <taxon>Archaea</taxon>
        <taxon>Methanobacteriati</taxon>
        <taxon>Methanobacteriota</taxon>
        <taxon>Methanomada group</taxon>
        <taxon>Methanobacteria</taxon>
        <taxon>Methanobacteriales</taxon>
        <taxon>Methanobacteriaceae</taxon>
        <taxon>Methanobrevibacter</taxon>
    </lineage>
</organism>
<dbReference type="PATRIC" id="fig|47311.3.peg.1822"/>
<protein>
    <recommendedName>
        <fullName evidence="3">Phage-Barnase-EndoU-ColicinE5/D-RelE like nuclease 3 domain-containing protein</fullName>
    </recommendedName>
</protein>
<reference evidence="1 2" key="1">
    <citation type="submission" date="2016-04" db="EMBL/GenBank/DDBJ databases">
        <title>Genome sequence of Methanobrevibacter cuticularis DSM 11139.</title>
        <authorList>
            <person name="Poehlein A."/>
            <person name="Seedorf H."/>
            <person name="Daniel R."/>
        </authorList>
    </citation>
    <scope>NUCLEOTIDE SEQUENCE [LARGE SCALE GENOMIC DNA]</scope>
    <source>
        <strain evidence="1 2">DSM 11139</strain>
    </source>
</reference>
<dbReference type="EMBL" id="LWMW01000126">
    <property type="protein sequence ID" value="KZX15222.1"/>
    <property type="molecule type" value="Genomic_DNA"/>
</dbReference>
<comment type="caution">
    <text evidence="1">The sequence shown here is derived from an EMBL/GenBank/DDBJ whole genome shotgun (WGS) entry which is preliminary data.</text>
</comment>
<evidence type="ECO:0000313" key="2">
    <source>
        <dbReference type="Proteomes" id="UP000077275"/>
    </source>
</evidence>